<evidence type="ECO:0000313" key="5">
    <source>
        <dbReference type="Proteomes" id="UP000646844"/>
    </source>
</evidence>
<proteinExistence type="inferred from homology"/>
<dbReference type="SUPFAM" id="SSF53448">
    <property type="entry name" value="Nucleotide-diphospho-sugar transferases"/>
    <property type="match status" value="1"/>
</dbReference>
<feature type="domain" description="Nucleotidyl transferase" evidence="2">
    <location>
        <begin position="4"/>
        <end position="226"/>
    </location>
</feature>
<dbReference type="AlphaFoldDB" id="A0A832TJ57"/>
<dbReference type="GeneID" id="1460367"/>
<dbReference type="InterPro" id="IPR029044">
    <property type="entry name" value="Nucleotide-diphossugar_trans"/>
</dbReference>
<dbReference type="CDD" id="cd04181">
    <property type="entry name" value="NTP_transferase"/>
    <property type="match status" value="1"/>
</dbReference>
<dbReference type="Pfam" id="PF25087">
    <property type="entry name" value="GMPPB_C"/>
    <property type="match status" value="1"/>
</dbReference>
<sequence length="357" mass="40076">MVSAIVLAGGYATRLRPLSLTKPKALLPILDKPLLDYILDSLEIAGINEVYLSLRVMADKILSHIEGENRKVIPVIEKERLGDAGPLKLISQRYNLSDDVLVIYGDIYNELDIKSLLKFHEKEGCDATIVGKPVEDPRRYGVLITEGERLVQIIEKPKNPVSNLINAGIYVFKKKLLEKIDGQSIAKNFLPKLLSDNTCIAVYKYDGLWMDIGVPSDYIRINLQLLSLKYPKGYINEEAKVSEKVNLIPPYYISSGVNISEDSFIFNSIIGKNTSIGNGVYIDQSILMEDVKVDSFSYIRDSILGDKDNLGKWVRLDSVILGDEVVIYDGVFVNRDTIILPYKEVNESVYDKGKIIL</sequence>
<organism evidence="4 5">
    <name type="scientific">Sulfurisphaera tokodaii</name>
    <dbReference type="NCBI Taxonomy" id="111955"/>
    <lineage>
        <taxon>Archaea</taxon>
        <taxon>Thermoproteota</taxon>
        <taxon>Thermoprotei</taxon>
        <taxon>Sulfolobales</taxon>
        <taxon>Sulfolobaceae</taxon>
        <taxon>Sulfurisphaera</taxon>
    </lineage>
</organism>
<evidence type="ECO:0000313" key="4">
    <source>
        <dbReference type="EMBL" id="HII75106.1"/>
    </source>
</evidence>
<dbReference type="InterPro" id="IPR050486">
    <property type="entry name" value="Mannose-1P_guanyltransferase"/>
</dbReference>
<reference evidence="4" key="1">
    <citation type="journal article" date="2020" name="bioRxiv">
        <title>A rank-normalized archaeal taxonomy based on genome phylogeny resolves widespread incomplete and uneven classifications.</title>
        <authorList>
            <person name="Rinke C."/>
            <person name="Chuvochina M."/>
            <person name="Mussig A.J."/>
            <person name="Chaumeil P.-A."/>
            <person name="Waite D.W."/>
            <person name="Whitman W.B."/>
            <person name="Parks D.H."/>
            <person name="Hugenholtz P."/>
        </authorList>
    </citation>
    <scope>NUCLEOTIDE SEQUENCE</scope>
    <source>
        <strain evidence="4">UBA8838</strain>
    </source>
</reference>
<comment type="caution">
    <text evidence="4">The sequence shown here is derived from an EMBL/GenBank/DDBJ whole genome shotgun (WGS) entry which is preliminary data.</text>
</comment>
<dbReference type="Gene3D" id="3.90.550.10">
    <property type="entry name" value="Spore Coat Polysaccharide Biosynthesis Protein SpsA, Chain A"/>
    <property type="match status" value="1"/>
</dbReference>
<evidence type="ECO:0000259" key="3">
    <source>
        <dbReference type="Pfam" id="PF25087"/>
    </source>
</evidence>
<name>A0A832TJ57_9CREN</name>
<comment type="similarity">
    <text evidence="1">Belongs to the transferase hexapeptide repeat family.</text>
</comment>
<dbReference type="InterPro" id="IPR005835">
    <property type="entry name" value="NTP_transferase_dom"/>
</dbReference>
<evidence type="ECO:0000259" key="2">
    <source>
        <dbReference type="Pfam" id="PF00483"/>
    </source>
</evidence>
<accession>A0A832TJ57</accession>
<evidence type="ECO:0000256" key="1">
    <source>
        <dbReference type="ARBA" id="ARBA00007274"/>
    </source>
</evidence>
<feature type="domain" description="Mannose-1-phosphate guanyltransferase C-terminal" evidence="3">
    <location>
        <begin position="248"/>
        <end position="354"/>
    </location>
</feature>
<gene>
    <name evidence="4" type="ORF">HA332_12260</name>
</gene>
<dbReference type="Pfam" id="PF00483">
    <property type="entry name" value="NTP_transferase"/>
    <property type="match status" value="1"/>
</dbReference>
<dbReference type="RefSeq" id="WP_010980369.1">
    <property type="nucleotide sequence ID" value="NZ_BAABQO010000001.1"/>
</dbReference>
<protein>
    <submittedName>
        <fullName evidence="4">NDP-sugar synthase</fullName>
    </submittedName>
</protein>
<dbReference type="EMBL" id="DUJO01000052">
    <property type="protein sequence ID" value="HII75106.1"/>
    <property type="molecule type" value="Genomic_DNA"/>
</dbReference>
<dbReference type="Gene3D" id="2.160.10.10">
    <property type="entry name" value="Hexapeptide repeat proteins"/>
    <property type="match status" value="1"/>
</dbReference>
<dbReference type="OMA" id="CISNSIV"/>
<dbReference type="Proteomes" id="UP000646844">
    <property type="component" value="Unassembled WGS sequence"/>
</dbReference>
<dbReference type="InterPro" id="IPR056729">
    <property type="entry name" value="GMPPB_C"/>
</dbReference>
<dbReference type="CDD" id="cd03356">
    <property type="entry name" value="LbH_G1P_AT_C_like"/>
    <property type="match status" value="1"/>
</dbReference>
<dbReference type="PANTHER" id="PTHR22572">
    <property type="entry name" value="SUGAR-1-PHOSPHATE GUANYL TRANSFERASE"/>
    <property type="match status" value="1"/>
</dbReference>